<protein>
    <submittedName>
        <fullName evidence="2">Uncharacterized protein</fullName>
    </submittedName>
</protein>
<feature type="region of interest" description="Disordered" evidence="1">
    <location>
        <begin position="1"/>
        <end position="24"/>
    </location>
</feature>
<dbReference type="EMBL" id="JH930470">
    <property type="protein sequence ID" value="EKM58300.1"/>
    <property type="molecule type" value="Genomic_DNA"/>
</dbReference>
<dbReference type="KEGG" id="pco:PHACADRAFT_252511"/>
<evidence type="ECO:0000313" key="2">
    <source>
        <dbReference type="EMBL" id="EKM58300.1"/>
    </source>
</evidence>
<dbReference type="RefSeq" id="XP_007393619.1">
    <property type="nucleotide sequence ID" value="XM_007393557.1"/>
</dbReference>
<name>K5WG91_PHACS</name>
<proteinExistence type="predicted"/>
<sequence>MNYLEAVDEPGRMHSASDTSGADPPLEEALFLERLLFLYEQSLNEIRTFARREGRSYEEVRTKYAW</sequence>
<evidence type="ECO:0000256" key="1">
    <source>
        <dbReference type="SAM" id="MobiDB-lite"/>
    </source>
</evidence>
<dbReference type="Proteomes" id="UP000008370">
    <property type="component" value="Unassembled WGS sequence"/>
</dbReference>
<dbReference type="HOGENOM" id="CLU_2831990_0_0_1"/>
<reference evidence="2 3" key="1">
    <citation type="journal article" date="2012" name="BMC Genomics">
        <title>Comparative genomics of the white-rot fungi, Phanerochaete carnosa and P. chrysosporium, to elucidate the genetic basis of the distinct wood types they colonize.</title>
        <authorList>
            <person name="Suzuki H."/>
            <person name="MacDonald J."/>
            <person name="Syed K."/>
            <person name="Salamov A."/>
            <person name="Hori C."/>
            <person name="Aerts A."/>
            <person name="Henrissat B."/>
            <person name="Wiebenga A."/>
            <person name="vanKuyk P.A."/>
            <person name="Barry K."/>
            <person name="Lindquist E."/>
            <person name="LaButti K."/>
            <person name="Lapidus A."/>
            <person name="Lucas S."/>
            <person name="Coutinho P."/>
            <person name="Gong Y."/>
            <person name="Samejima M."/>
            <person name="Mahadevan R."/>
            <person name="Abou-Zaid M."/>
            <person name="de Vries R.P."/>
            <person name="Igarashi K."/>
            <person name="Yadav J.S."/>
            <person name="Grigoriev I.V."/>
            <person name="Master E.R."/>
        </authorList>
    </citation>
    <scope>NUCLEOTIDE SEQUENCE [LARGE SCALE GENOMIC DNA]</scope>
    <source>
        <strain evidence="2 3">HHB-10118-sp</strain>
    </source>
</reference>
<accession>K5WG91</accession>
<dbReference type="AlphaFoldDB" id="K5WG91"/>
<gene>
    <name evidence="2" type="ORF">PHACADRAFT_252511</name>
</gene>
<evidence type="ECO:0000313" key="3">
    <source>
        <dbReference type="Proteomes" id="UP000008370"/>
    </source>
</evidence>
<dbReference type="InParanoid" id="K5WG91"/>
<organism evidence="2 3">
    <name type="scientific">Phanerochaete carnosa (strain HHB-10118-sp)</name>
    <name type="common">White-rot fungus</name>
    <name type="synonym">Peniophora carnosa</name>
    <dbReference type="NCBI Taxonomy" id="650164"/>
    <lineage>
        <taxon>Eukaryota</taxon>
        <taxon>Fungi</taxon>
        <taxon>Dikarya</taxon>
        <taxon>Basidiomycota</taxon>
        <taxon>Agaricomycotina</taxon>
        <taxon>Agaricomycetes</taxon>
        <taxon>Polyporales</taxon>
        <taxon>Phanerochaetaceae</taxon>
        <taxon>Phanerochaete</taxon>
    </lineage>
</organism>
<dbReference type="GeneID" id="18915502"/>
<keyword evidence="3" id="KW-1185">Reference proteome</keyword>